<dbReference type="Proteomes" id="UP000327468">
    <property type="component" value="Chromosome 24"/>
</dbReference>
<evidence type="ECO:0008006" key="5">
    <source>
        <dbReference type="Google" id="ProtNLM"/>
    </source>
</evidence>
<evidence type="ECO:0000313" key="3">
    <source>
        <dbReference type="EMBL" id="KAB5528204.1"/>
    </source>
</evidence>
<sequence length="329" mass="36802">MFWSSCVSNKEMKSFNILVILVLVLTVLVCASGDYTMAKLNQTATLLCTGSCPGLMEWTQPRNKDMPVARCNQTECRPEKGYEMSHEQYLKGNLSLTITAVDYSKRTWYKCRCDGRDVCDVNLRIEPLELTRKMKPGEPLFLELPITENVKVTFNQSGDDGSQRSVLVCTADGRKLQCDSEYKNRASLKSSLTLTEVKESDRGVYTVQDTENEEVIATYTVTGSKPEQPGSGAALVSQPQSRGRRSVSEEKPCPDCKQDRAMPAWGITLIVVQFLVIAVLIVYLVKRKPPLQREPAVNRHTVPQTNGNTTYNTREQKVQILNDSTNTGT</sequence>
<comment type="caution">
    <text evidence="3">The sequence shown here is derived from an EMBL/GenBank/DDBJ whole genome shotgun (WGS) entry which is preliminary data.</text>
</comment>
<evidence type="ECO:0000256" key="1">
    <source>
        <dbReference type="SAM" id="MobiDB-lite"/>
    </source>
</evidence>
<reference evidence="3 4" key="1">
    <citation type="submission" date="2019-06" db="EMBL/GenBank/DDBJ databases">
        <title>A chromosome-scale genome assembly of the striped catfish, Pangasianodon hypophthalmus.</title>
        <authorList>
            <person name="Wen M."/>
            <person name="Zahm M."/>
            <person name="Roques C."/>
            <person name="Cabau C."/>
            <person name="Klopp C."/>
            <person name="Donnadieu C."/>
            <person name="Jouanno E."/>
            <person name="Avarre J.-C."/>
            <person name="Campet M."/>
            <person name="Ha T.T.T."/>
            <person name="Dugue R."/>
            <person name="Lampietro C."/>
            <person name="Louis A."/>
            <person name="Herpin A."/>
            <person name="Echchiki A."/>
            <person name="Berthelot C."/>
            <person name="Parey E."/>
            <person name="Roest-Crollius H."/>
            <person name="Braasch I."/>
            <person name="Postlethwait J."/>
            <person name="Bobe J."/>
            <person name="Montfort J."/>
            <person name="Bouchez O."/>
            <person name="Begum T."/>
            <person name="Schartl M."/>
            <person name="Guiguen Y."/>
        </authorList>
    </citation>
    <scope>NUCLEOTIDE SEQUENCE [LARGE SCALE GENOMIC DNA]</scope>
    <source>
        <strain evidence="3 4">Indonesia</strain>
        <tissue evidence="3">Blood</tissue>
    </source>
</reference>
<feature type="transmembrane region" description="Helical" evidence="2">
    <location>
        <begin position="262"/>
        <end position="285"/>
    </location>
</feature>
<proteinExistence type="predicted"/>
<protein>
    <recommendedName>
        <fullName evidence="5">Ig-like domain-containing protein</fullName>
    </recommendedName>
</protein>
<evidence type="ECO:0000256" key="2">
    <source>
        <dbReference type="SAM" id="Phobius"/>
    </source>
</evidence>
<gene>
    <name evidence="3" type="ORF">PHYPO_G00137680</name>
</gene>
<keyword evidence="2" id="KW-0812">Transmembrane</keyword>
<feature type="region of interest" description="Disordered" evidence="1">
    <location>
        <begin position="222"/>
        <end position="255"/>
    </location>
</feature>
<keyword evidence="4" id="KW-1185">Reference proteome</keyword>
<dbReference type="AlphaFoldDB" id="A0A5N5KBQ6"/>
<evidence type="ECO:0000313" key="4">
    <source>
        <dbReference type="Proteomes" id="UP000327468"/>
    </source>
</evidence>
<name>A0A5N5KBQ6_PANHP</name>
<dbReference type="InterPro" id="IPR013783">
    <property type="entry name" value="Ig-like_fold"/>
</dbReference>
<dbReference type="EMBL" id="VFJC01000025">
    <property type="protein sequence ID" value="KAB5528204.1"/>
    <property type="molecule type" value="Genomic_DNA"/>
</dbReference>
<dbReference type="Gene3D" id="2.60.40.10">
    <property type="entry name" value="Immunoglobulins"/>
    <property type="match status" value="1"/>
</dbReference>
<keyword evidence="2" id="KW-1133">Transmembrane helix</keyword>
<feature type="compositionally biased region" description="Basic and acidic residues" evidence="1">
    <location>
        <begin position="246"/>
        <end position="255"/>
    </location>
</feature>
<accession>A0A5N5KBQ6</accession>
<dbReference type="SUPFAM" id="SSF48726">
    <property type="entry name" value="Immunoglobulin"/>
    <property type="match status" value="1"/>
</dbReference>
<organism evidence="3 4">
    <name type="scientific">Pangasianodon hypophthalmus</name>
    <name type="common">Striped catfish</name>
    <name type="synonym">Helicophagus hypophthalmus</name>
    <dbReference type="NCBI Taxonomy" id="310915"/>
    <lineage>
        <taxon>Eukaryota</taxon>
        <taxon>Metazoa</taxon>
        <taxon>Chordata</taxon>
        <taxon>Craniata</taxon>
        <taxon>Vertebrata</taxon>
        <taxon>Euteleostomi</taxon>
        <taxon>Actinopterygii</taxon>
        <taxon>Neopterygii</taxon>
        <taxon>Teleostei</taxon>
        <taxon>Ostariophysi</taxon>
        <taxon>Siluriformes</taxon>
        <taxon>Pangasiidae</taxon>
        <taxon>Pangasianodon</taxon>
    </lineage>
</organism>
<dbReference type="InterPro" id="IPR036179">
    <property type="entry name" value="Ig-like_dom_sf"/>
</dbReference>
<keyword evidence="2" id="KW-0472">Membrane</keyword>